<feature type="domain" description="AB hydrolase-1" evidence="3">
    <location>
        <begin position="72"/>
        <end position="311"/>
    </location>
</feature>
<dbReference type="RefSeq" id="WP_379832378.1">
    <property type="nucleotide sequence ID" value="NZ_JBHUHU010000006.1"/>
</dbReference>
<feature type="chain" id="PRO_5045654958" evidence="2">
    <location>
        <begin position="24"/>
        <end position="362"/>
    </location>
</feature>
<dbReference type="Pfam" id="PF00561">
    <property type="entry name" value="Abhydrolase_1"/>
    <property type="match status" value="1"/>
</dbReference>
<dbReference type="EMBL" id="JBHUHU010000006">
    <property type="protein sequence ID" value="MFD2101788.1"/>
    <property type="molecule type" value="Genomic_DNA"/>
</dbReference>
<dbReference type="InterPro" id="IPR000073">
    <property type="entry name" value="AB_hydrolase_1"/>
</dbReference>
<dbReference type="PANTHER" id="PTHR32268:SF11">
    <property type="entry name" value="HOMOSERINE O-ACETYLTRANSFERASE"/>
    <property type="match status" value="1"/>
</dbReference>
<dbReference type="Gene3D" id="3.40.50.1820">
    <property type="entry name" value="alpha/beta hydrolase"/>
    <property type="match status" value="1"/>
</dbReference>
<dbReference type="Proteomes" id="UP001597342">
    <property type="component" value="Unassembled WGS sequence"/>
</dbReference>
<accession>A0ABW4Y626</accession>
<evidence type="ECO:0000256" key="2">
    <source>
        <dbReference type="SAM" id="SignalP"/>
    </source>
</evidence>
<sequence length="362" mass="40761">MRKNHPFLLFVFVVLCSLNLALAQSNYPTPVEGDYVIDNFKFQSNEVLPKLNLHYTTLGKPTKGKDGKVNNAVLIMHGTTGNGKGFLSDRYAGNLFGPGQLLDAEKYFIVLTDAIGHGKSSKPSDGLHMKFPKYTYDDMVLAQYRLLTEHLKVDHLRLVTGTSMGGMHTWVWGYTYPDFMDALMPLASLPVEIAGRNRLQRKMIIDLIQMDPEWKGGDYTEQPKVGLSAAISNMMFMVSVPLKWQNSAPTREESEKLMKQLLDRYLSIMDANDVIYAYDSSRFYNPAPHLDQIKAPLMAINSADDQVNPPELGLLDKEILKVEKGKYILIPISEKTSGHGTHSDPTIWGDYLKSLLEISERK</sequence>
<dbReference type="InterPro" id="IPR008220">
    <property type="entry name" value="HAT_MetX-like"/>
</dbReference>
<proteinExistence type="predicted"/>
<gene>
    <name evidence="4" type="ORF">ACFSJE_18505</name>
</gene>
<evidence type="ECO:0000259" key="3">
    <source>
        <dbReference type="Pfam" id="PF00561"/>
    </source>
</evidence>
<dbReference type="PANTHER" id="PTHR32268">
    <property type="entry name" value="HOMOSERINE O-ACETYLTRANSFERASE"/>
    <property type="match status" value="1"/>
</dbReference>
<comment type="caution">
    <text evidence="4">The sequence shown here is derived from an EMBL/GenBank/DDBJ whole genome shotgun (WGS) entry which is preliminary data.</text>
</comment>
<organism evidence="4 5">
    <name type="scientific">Flagellimonas iocasae</name>
    <dbReference type="NCBI Taxonomy" id="2055905"/>
    <lineage>
        <taxon>Bacteria</taxon>
        <taxon>Pseudomonadati</taxon>
        <taxon>Bacteroidota</taxon>
        <taxon>Flavobacteriia</taxon>
        <taxon>Flavobacteriales</taxon>
        <taxon>Flavobacteriaceae</taxon>
        <taxon>Flagellimonas</taxon>
    </lineage>
</organism>
<dbReference type="InterPro" id="IPR029058">
    <property type="entry name" value="AB_hydrolase_fold"/>
</dbReference>
<keyword evidence="1" id="KW-0808">Transferase</keyword>
<protein>
    <submittedName>
        <fullName evidence="4">Alpha/beta fold hydrolase</fullName>
    </submittedName>
</protein>
<dbReference type="NCBIfam" id="NF005071">
    <property type="entry name" value="PRK06489.1"/>
    <property type="match status" value="1"/>
</dbReference>
<name>A0ABW4Y626_9FLAO</name>
<evidence type="ECO:0000313" key="5">
    <source>
        <dbReference type="Proteomes" id="UP001597342"/>
    </source>
</evidence>
<reference evidence="5" key="1">
    <citation type="journal article" date="2019" name="Int. J. Syst. Evol. Microbiol.">
        <title>The Global Catalogue of Microorganisms (GCM) 10K type strain sequencing project: providing services to taxonomists for standard genome sequencing and annotation.</title>
        <authorList>
            <consortium name="The Broad Institute Genomics Platform"/>
            <consortium name="The Broad Institute Genome Sequencing Center for Infectious Disease"/>
            <person name="Wu L."/>
            <person name="Ma J."/>
        </authorList>
    </citation>
    <scope>NUCLEOTIDE SEQUENCE [LARGE SCALE GENOMIC DNA]</scope>
    <source>
        <strain evidence="5">JCM 3389</strain>
    </source>
</reference>
<feature type="signal peptide" evidence="2">
    <location>
        <begin position="1"/>
        <end position="23"/>
    </location>
</feature>
<dbReference type="SUPFAM" id="SSF53474">
    <property type="entry name" value="alpha/beta-Hydrolases"/>
    <property type="match status" value="1"/>
</dbReference>
<dbReference type="GO" id="GO:0016787">
    <property type="term" value="F:hydrolase activity"/>
    <property type="evidence" value="ECO:0007669"/>
    <property type="project" value="UniProtKB-KW"/>
</dbReference>
<evidence type="ECO:0000313" key="4">
    <source>
        <dbReference type="EMBL" id="MFD2101788.1"/>
    </source>
</evidence>
<keyword evidence="5" id="KW-1185">Reference proteome</keyword>
<keyword evidence="2" id="KW-0732">Signal</keyword>
<keyword evidence="4" id="KW-0378">Hydrolase</keyword>
<evidence type="ECO:0000256" key="1">
    <source>
        <dbReference type="ARBA" id="ARBA00022679"/>
    </source>
</evidence>